<dbReference type="EMBL" id="HG690569">
    <property type="protein sequence ID" value="CDI74848.1"/>
    <property type="molecule type" value="Genomic_DNA"/>
</dbReference>
<dbReference type="Pfam" id="PF11054">
    <property type="entry name" value="Surface_antigen"/>
    <property type="match status" value="1"/>
</dbReference>
<evidence type="ECO:0000313" key="3">
    <source>
        <dbReference type="EMBL" id="CDI74848.1"/>
    </source>
</evidence>
<dbReference type="Proteomes" id="UP000018201">
    <property type="component" value="Unassembled WGS sequence"/>
</dbReference>
<dbReference type="InterPro" id="IPR021288">
    <property type="entry name" value="Surface_antigen"/>
</dbReference>
<dbReference type="OrthoDB" id="347428at2759"/>
<feature type="chain" id="PRO_5004669523" evidence="2">
    <location>
        <begin position="25"/>
        <end position="282"/>
    </location>
</feature>
<dbReference type="VEuPathDB" id="ToxoDB:EPH_0003610"/>
<gene>
    <name evidence="3" type="ORF">EPH_0003610</name>
</gene>
<protein>
    <submittedName>
        <fullName evidence="3">SAG family member</fullName>
    </submittedName>
</protein>
<proteinExistence type="predicted"/>
<keyword evidence="2" id="KW-0732">Signal</keyword>
<feature type="compositionally biased region" description="Low complexity" evidence="1">
    <location>
        <begin position="200"/>
        <end position="215"/>
    </location>
</feature>
<evidence type="ECO:0000256" key="2">
    <source>
        <dbReference type="SAM" id="SignalP"/>
    </source>
</evidence>
<sequence length="282" mass="29188">MTAFKFLSLATAAIFFVDMNPADAAAATPSAKSVSCLDPMNKARNLVGFTALTAAKNQGEILPIVQVSSGGSPQTSGDAYVKAVCNALQASPASPASAIAVNGTYAYAAQDGADADCEAAVEHWKEAVDNFNGPPPQYKAGDGVYANPQNISFISLFNPQNNPKLDCAYFTCPASASSEQGDGGLEEEEDEPKQEEGEKQTQPGQQQSGSVGVQTVSATADQTAQALKALLCVTTPNALKDNTPPFTDDQWSKITAGLKKGAASDVSTFLAFAATAVGFLFL</sequence>
<organism evidence="3 4">
    <name type="scientific">Eimeria praecox</name>
    <dbReference type="NCBI Taxonomy" id="51316"/>
    <lineage>
        <taxon>Eukaryota</taxon>
        <taxon>Sar</taxon>
        <taxon>Alveolata</taxon>
        <taxon>Apicomplexa</taxon>
        <taxon>Conoidasida</taxon>
        <taxon>Coccidia</taxon>
        <taxon>Eucoccidiorida</taxon>
        <taxon>Eimeriorina</taxon>
        <taxon>Eimeriidae</taxon>
        <taxon>Eimeria</taxon>
    </lineage>
</organism>
<name>U6G692_9EIME</name>
<accession>U6G692</accession>
<evidence type="ECO:0000313" key="4">
    <source>
        <dbReference type="Proteomes" id="UP000018201"/>
    </source>
</evidence>
<reference evidence="3" key="2">
    <citation type="submission" date="2013-10" db="EMBL/GenBank/DDBJ databases">
        <authorList>
            <person name="Aslett M."/>
        </authorList>
    </citation>
    <scope>NUCLEOTIDE SEQUENCE [LARGE SCALE GENOMIC DNA]</scope>
    <source>
        <strain evidence="3">Houghton</strain>
    </source>
</reference>
<feature type="region of interest" description="Disordered" evidence="1">
    <location>
        <begin position="176"/>
        <end position="217"/>
    </location>
</feature>
<dbReference type="AlphaFoldDB" id="U6G692"/>
<keyword evidence="4" id="KW-1185">Reference proteome</keyword>
<evidence type="ECO:0000256" key="1">
    <source>
        <dbReference type="SAM" id="MobiDB-lite"/>
    </source>
</evidence>
<reference evidence="3" key="1">
    <citation type="submission" date="2013-10" db="EMBL/GenBank/DDBJ databases">
        <title>Genomic analysis of the causative agents of coccidiosis in chickens.</title>
        <authorList>
            <person name="Reid A.J."/>
            <person name="Blake D."/>
            <person name="Billington K."/>
            <person name="Browne H."/>
            <person name="Dunn M."/>
            <person name="Hung S."/>
            <person name="Kawahara F."/>
            <person name="Miranda-Saavedra D."/>
            <person name="Mourier T."/>
            <person name="Nagra H."/>
            <person name="Otto T.D."/>
            <person name="Rawlings N."/>
            <person name="Sanchez A."/>
            <person name="Sanders M."/>
            <person name="Subramaniam C."/>
            <person name="Tay Y."/>
            <person name="Dear P."/>
            <person name="Doerig C."/>
            <person name="Gruber A."/>
            <person name="Parkinson J."/>
            <person name="Shirley M."/>
            <person name="Wan K.L."/>
            <person name="Berriman M."/>
            <person name="Tomley F."/>
            <person name="Pain A."/>
        </authorList>
    </citation>
    <scope>NUCLEOTIDE SEQUENCE [LARGE SCALE GENOMIC DNA]</scope>
    <source>
        <strain evidence="3">Houghton</strain>
    </source>
</reference>
<feature type="compositionally biased region" description="Acidic residues" evidence="1">
    <location>
        <begin position="184"/>
        <end position="193"/>
    </location>
</feature>
<feature type="signal peptide" evidence="2">
    <location>
        <begin position="1"/>
        <end position="24"/>
    </location>
</feature>